<keyword evidence="3 6" id="KW-0812">Transmembrane</keyword>
<reference evidence="8 9" key="1">
    <citation type="submission" date="2020-04" db="EMBL/GenBank/DDBJ databases">
        <authorList>
            <person name="Hitch T.C.A."/>
            <person name="Wylensek D."/>
            <person name="Clavel T."/>
        </authorList>
    </citation>
    <scope>NUCLEOTIDE SEQUENCE [LARGE SCALE GENOMIC DNA]</scope>
    <source>
        <strain evidence="8 9">PG-130-P53-12</strain>
    </source>
</reference>
<dbReference type="GO" id="GO:0140359">
    <property type="term" value="F:ABC-type transporter activity"/>
    <property type="evidence" value="ECO:0007669"/>
    <property type="project" value="InterPro"/>
</dbReference>
<dbReference type="EMBL" id="JABAFA010000019">
    <property type="protein sequence ID" value="NMD99093.1"/>
    <property type="molecule type" value="Genomic_DNA"/>
</dbReference>
<feature type="transmembrane region" description="Helical" evidence="6">
    <location>
        <begin position="220"/>
        <end position="242"/>
    </location>
</feature>
<dbReference type="PANTHER" id="PTHR30294:SF29">
    <property type="entry name" value="MULTIDRUG ABC TRANSPORTER PERMEASE YBHS-RELATED"/>
    <property type="match status" value="1"/>
</dbReference>
<dbReference type="PANTHER" id="PTHR30294">
    <property type="entry name" value="MEMBRANE COMPONENT OF ABC TRANSPORTER YHHJ-RELATED"/>
    <property type="match status" value="1"/>
</dbReference>
<feature type="transmembrane region" description="Helical" evidence="6">
    <location>
        <begin position="180"/>
        <end position="199"/>
    </location>
</feature>
<accession>A0A848B5A5</accession>
<gene>
    <name evidence="8" type="ORF">HF878_06345</name>
</gene>
<protein>
    <submittedName>
        <fullName evidence="8">ABC transporter permease</fullName>
    </submittedName>
</protein>
<feature type="transmembrane region" description="Helical" evidence="6">
    <location>
        <begin position="332"/>
        <end position="362"/>
    </location>
</feature>
<dbReference type="Proteomes" id="UP000543804">
    <property type="component" value="Unassembled WGS sequence"/>
</dbReference>
<dbReference type="RefSeq" id="WP_170077521.1">
    <property type="nucleotide sequence ID" value="NZ_JABAFA010000019.1"/>
</dbReference>
<evidence type="ECO:0000256" key="4">
    <source>
        <dbReference type="ARBA" id="ARBA00022989"/>
    </source>
</evidence>
<comment type="subcellular location">
    <subcellularLocation>
        <location evidence="1">Cell membrane</location>
        <topology evidence="1">Multi-pass membrane protein</topology>
    </subcellularLocation>
</comment>
<keyword evidence="9" id="KW-1185">Reference proteome</keyword>
<dbReference type="Gene3D" id="3.40.1710.10">
    <property type="entry name" value="abc type-2 transporter like domain"/>
    <property type="match status" value="1"/>
</dbReference>
<evidence type="ECO:0000256" key="1">
    <source>
        <dbReference type="ARBA" id="ARBA00004651"/>
    </source>
</evidence>
<evidence type="ECO:0000256" key="2">
    <source>
        <dbReference type="ARBA" id="ARBA00022475"/>
    </source>
</evidence>
<dbReference type="AlphaFoldDB" id="A0A848B5A5"/>
<name>A0A848B5A5_9FIRM</name>
<evidence type="ECO:0000313" key="9">
    <source>
        <dbReference type="Proteomes" id="UP000543804"/>
    </source>
</evidence>
<dbReference type="Pfam" id="PF12698">
    <property type="entry name" value="ABC2_membrane_3"/>
    <property type="match status" value="1"/>
</dbReference>
<organism evidence="8 9">
    <name type="scientific">Selenomonas bovis</name>
    <dbReference type="NCBI Taxonomy" id="416586"/>
    <lineage>
        <taxon>Bacteria</taxon>
        <taxon>Bacillati</taxon>
        <taxon>Bacillota</taxon>
        <taxon>Negativicutes</taxon>
        <taxon>Selenomonadales</taxon>
        <taxon>Selenomonadaceae</taxon>
        <taxon>Selenomonas</taxon>
    </lineage>
</organism>
<feature type="transmembrane region" description="Helical" evidence="6">
    <location>
        <begin position="21"/>
        <end position="43"/>
    </location>
</feature>
<evidence type="ECO:0000313" key="8">
    <source>
        <dbReference type="EMBL" id="NMD99093.1"/>
    </source>
</evidence>
<evidence type="ECO:0000259" key="7">
    <source>
        <dbReference type="Pfam" id="PF12698"/>
    </source>
</evidence>
<proteinExistence type="predicted"/>
<keyword evidence="4 6" id="KW-1133">Transmembrane helix</keyword>
<feature type="domain" description="ABC-2 type transporter transmembrane" evidence="7">
    <location>
        <begin position="23"/>
        <end position="360"/>
    </location>
</feature>
<keyword evidence="5 6" id="KW-0472">Membrane</keyword>
<keyword evidence="2" id="KW-1003">Cell membrane</keyword>
<evidence type="ECO:0000256" key="5">
    <source>
        <dbReference type="ARBA" id="ARBA00023136"/>
    </source>
</evidence>
<feature type="transmembrane region" description="Helical" evidence="6">
    <location>
        <begin position="254"/>
        <end position="277"/>
    </location>
</feature>
<dbReference type="InterPro" id="IPR013525">
    <property type="entry name" value="ABC2_TM"/>
</dbReference>
<sequence length="391" mass="43313">MHSLKDEIKFLFSGQGMPYERVCLLVAMVVTVILSVLLSGNFAKEARVAVIDLDNSAYTRELITRVNASEYMKVTAVLNTPVDPKTLFYEDKAVAVLYFPQGLEKDRYTGVGTQIGVFYDNTNNAQTADIKVALNELIGLDNAQAAGDVGSTNDSLVGNLSLAERILFNPQDSTSNGETLGFLFFFGSMFFVFATIGMVPRLRLTHALDRILLEGTPWDLILRLLPYGGCLIVSFFVGMAILRIWGDLNFSGSAWLFLFTQLFYVLAVGMLSLLFGWTAANPGIASSRMILFIPGGFILGGMTGPLTFYAPWVVALSHVFPLTWEFHFQRDIIARGAGFFDISTLFGAFLLYLAAIALALMLRFRSARRQLLAQQAAAERHREKFKQLAQE</sequence>
<comment type="caution">
    <text evidence="8">The sequence shown here is derived from an EMBL/GenBank/DDBJ whole genome shotgun (WGS) entry which is preliminary data.</text>
</comment>
<dbReference type="GO" id="GO:0005886">
    <property type="term" value="C:plasma membrane"/>
    <property type="evidence" value="ECO:0007669"/>
    <property type="project" value="UniProtKB-SubCell"/>
</dbReference>
<feature type="transmembrane region" description="Helical" evidence="6">
    <location>
        <begin position="289"/>
        <end position="312"/>
    </location>
</feature>
<dbReference type="InterPro" id="IPR051449">
    <property type="entry name" value="ABC-2_transporter_component"/>
</dbReference>
<evidence type="ECO:0000256" key="3">
    <source>
        <dbReference type="ARBA" id="ARBA00022692"/>
    </source>
</evidence>
<evidence type="ECO:0000256" key="6">
    <source>
        <dbReference type="SAM" id="Phobius"/>
    </source>
</evidence>